<dbReference type="Proteomes" id="UP000006791">
    <property type="component" value="Chromosome 1"/>
</dbReference>
<proteinExistence type="predicted"/>
<dbReference type="STRING" id="981222.Cabther_A1595"/>
<dbReference type="Pfam" id="PF07883">
    <property type="entry name" value="Cupin_2"/>
    <property type="match status" value="1"/>
</dbReference>
<dbReference type="InterPro" id="IPR014710">
    <property type="entry name" value="RmlC-like_jellyroll"/>
</dbReference>
<keyword evidence="4" id="KW-1185">Reference proteome</keyword>
<dbReference type="SUPFAM" id="SSF51182">
    <property type="entry name" value="RmlC-like cupins"/>
    <property type="match status" value="1"/>
</dbReference>
<gene>
    <name evidence="3" type="ordered locus">Cabther_A1595</name>
</gene>
<dbReference type="Gene3D" id="2.60.120.10">
    <property type="entry name" value="Jelly Rolls"/>
    <property type="match status" value="1"/>
</dbReference>
<dbReference type="RefSeq" id="WP_014100082.1">
    <property type="nucleotide sequence ID" value="NC_016024.1"/>
</dbReference>
<dbReference type="InterPro" id="IPR011051">
    <property type="entry name" value="RmlC_Cupin_sf"/>
</dbReference>
<evidence type="ECO:0000259" key="2">
    <source>
        <dbReference type="Pfam" id="PF07883"/>
    </source>
</evidence>
<dbReference type="OrthoDB" id="1551122at2"/>
<accession>G2LJ58</accession>
<dbReference type="HOGENOM" id="CLU_116722_1_0_0"/>
<name>G2LJ58_CHLTF</name>
<reference evidence="3 4" key="1">
    <citation type="journal article" date="2012" name="Environ. Microbiol.">
        <title>Complete genome of Candidatus Chloracidobacterium thermophilum, a chlorophyll-based photoheterotroph belonging to the phylum Acidobacteria.</title>
        <authorList>
            <person name="Garcia Costas A.M."/>
            <person name="Liu Z."/>
            <person name="Tomsho L.P."/>
            <person name="Schuster S.C."/>
            <person name="Ward D.M."/>
            <person name="Bryant D.A."/>
        </authorList>
    </citation>
    <scope>NUCLEOTIDE SEQUENCE [LARGE SCALE GENOMIC DNA]</scope>
    <source>
        <strain evidence="3 4">B</strain>
    </source>
</reference>
<dbReference type="EMBL" id="CP002514">
    <property type="protein sequence ID" value="AEP12345.1"/>
    <property type="molecule type" value="Genomic_DNA"/>
</dbReference>
<evidence type="ECO:0000313" key="3">
    <source>
        <dbReference type="EMBL" id="AEP12345.1"/>
    </source>
</evidence>
<evidence type="ECO:0000313" key="4">
    <source>
        <dbReference type="Proteomes" id="UP000006791"/>
    </source>
</evidence>
<feature type="region of interest" description="Disordered" evidence="1">
    <location>
        <begin position="1"/>
        <end position="33"/>
    </location>
</feature>
<dbReference type="InterPro" id="IPR013096">
    <property type="entry name" value="Cupin_2"/>
</dbReference>
<sequence length="202" mass="21756">METLPPTMSRQPSSAPDGHLSPHGATPSAASPVHRFTPCTEPFRWEGIPVTAYQSTPATAADFSGITRQTLFGHSGETIGFEVRYFEIAPGGWSSLECHEHAHAVIGLRGSGKVLLGDTVQTLGFLDLAYIGANCVHRLVNDGTTPFGFLCIVDAKRDRPRRLRPADVPELLANPVLAPLIQRAVPPVQEDAIQTTPRADQT</sequence>
<dbReference type="AlphaFoldDB" id="G2LJ58"/>
<feature type="domain" description="Cupin type-2" evidence="2">
    <location>
        <begin position="85"/>
        <end position="153"/>
    </location>
</feature>
<feature type="compositionally biased region" description="Polar residues" evidence="1">
    <location>
        <begin position="1"/>
        <end position="14"/>
    </location>
</feature>
<dbReference type="CDD" id="cd02222">
    <property type="entry name" value="cupin_TM1459-like"/>
    <property type="match status" value="1"/>
</dbReference>
<organism evidence="3 4">
    <name type="scientific">Chloracidobacterium thermophilum (strain B)</name>
    <dbReference type="NCBI Taxonomy" id="981222"/>
    <lineage>
        <taxon>Bacteria</taxon>
        <taxon>Pseudomonadati</taxon>
        <taxon>Acidobacteriota</taxon>
        <taxon>Terriglobia</taxon>
        <taxon>Terriglobales</taxon>
        <taxon>Acidobacteriaceae</taxon>
        <taxon>Chloracidobacterium</taxon>
    </lineage>
</organism>
<evidence type="ECO:0000256" key="1">
    <source>
        <dbReference type="SAM" id="MobiDB-lite"/>
    </source>
</evidence>
<dbReference type="KEGG" id="ctm:Cabther_A1595"/>
<protein>
    <submittedName>
        <fullName evidence="3">Cupin domain protein</fullName>
    </submittedName>
</protein>